<evidence type="ECO:0000256" key="7">
    <source>
        <dbReference type="SAM" id="Phobius"/>
    </source>
</evidence>
<sequence>MRSDTPALRAAVRRVMVRLIPFLFLMYVIAFLDRVNIGFAKEEFQAHAGISEAAYAFGAGLFFIGYALFEVPSNLIMTRVGARWWMCRIMVTWGLISAAMSLVNSESLFYLLRFLLGVAEAGFFPGVILYITYWVPHAYRARCNALFYFGIPLASVLGAPLSGALLELDGAAGFLGWQWMFAVEGLIACVVGVWAFFYLDNSPADARWLTQDQRTALQTALDAEAESKRGPHRLLASLVDRRVLYFCLIYFLIQCSVYGMTFYLPTQVSEAVGSEVGLLVGLVTAIPWTVALVVNIVVNTAADRLAQPKKRFVAAACVAAGSVGIAASAAFSDPLLAIAGLSVAAAGYIAVQPVFWTFPAAYLTGTAAAAGIGLINSLGNLGGFVAPVAKTWVESTFDSETAGLYLLALCGFAAAALFLTLTKTKDPTTPANDLDPTREKPQAEDPNPRTPRDLNPN</sequence>
<name>A0A561VB13_9PSEU</name>
<evidence type="ECO:0000256" key="5">
    <source>
        <dbReference type="ARBA" id="ARBA00023136"/>
    </source>
</evidence>
<evidence type="ECO:0000256" key="6">
    <source>
        <dbReference type="SAM" id="MobiDB-lite"/>
    </source>
</evidence>
<keyword evidence="2" id="KW-0813">Transport</keyword>
<feature type="transmembrane region" description="Helical" evidence="7">
    <location>
        <begin position="109"/>
        <end position="133"/>
    </location>
</feature>
<evidence type="ECO:0000313" key="10">
    <source>
        <dbReference type="Proteomes" id="UP000316184"/>
    </source>
</evidence>
<keyword evidence="3 7" id="KW-0812">Transmembrane</keyword>
<feature type="transmembrane region" description="Helical" evidence="7">
    <location>
        <begin position="243"/>
        <end position="264"/>
    </location>
</feature>
<proteinExistence type="predicted"/>
<feature type="domain" description="Major facilitator superfamily (MFS) profile" evidence="8">
    <location>
        <begin position="19"/>
        <end position="425"/>
    </location>
</feature>
<evidence type="ECO:0000313" key="9">
    <source>
        <dbReference type="EMBL" id="TWG08790.1"/>
    </source>
</evidence>
<gene>
    <name evidence="9" type="ORF">FHU35_111416</name>
</gene>
<evidence type="ECO:0000256" key="1">
    <source>
        <dbReference type="ARBA" id="ARBA00004651"/>
    </source>
</evidence>
<dbReference type="GO" id="GO:0022857">
    <property type="term" value="F:transmembrane transporter activity"/>
    <property type="evidence" value="ECO:0007669"/>
    <property type="project" value="InterPro"/>
</dbReference>
<dbReference type="InterPro" id="IPR011701">
    <property type="entry name" value="MFS"/>
</dbReference>
<dbReference type="InterPro" id="IPR036259">
    <property type="entry name" value="MFS_trans_sf"/>
</dbReference>
<dbReference type="PANTHER" id="PTHR43791">
    <property type="entry name" value="PERMEASE-RELATED"/>
    <property type="match status" value="1"/>
</dbReference>
<dbReference type="PROSITE" id="PS50850">
    <property type="entry name" value="MFS"/>
    <property type="match status" value="1"/>
</dbReference>
<feature type="transmembrane region" description="Helical" evidence="7">
    <location>
        <begin position="337"/>
        <end position="355"/>
    </location>
</feature>
<dbReference type="InterPro" id="IPR020846">
    <property type="entry name" value="MFS_dom"/>
</dbReference>
<dbReference type="GO" id="GO:0005886">
    <property type="term" value="C:plasma membrane"/>
    <property type="evidence" value="ECO:0007669"/>
    <property type="project" value="UniProtKB-SubCell"/>
</dbReference>
<keyword evidence="4 7" id="KW-1133">Transmembrane helix</keyword>
<evidence type="ECO:0000256" key="4">
    <source>
        <dbReference type="ARBA" id="ARBA00022989"/>
    </source>
</evidence>
<dbReference type="Pfam" id="PF07690">
    <property type="entry name" value="MFS_1"/>
    <property type="match status" value="1"/>
</dbReference>
<dbReference type="RefSeq" id="WP_246110109.1">
    <property type="nucleotide sequence ID" value="NZ_VIWX01000001.1"/>
</dbReference>
<dbReference type="SUPFAM" id="SSF103473">
    <property type="entry name" value="MFS general substrate transporter"/>
    <property type="match status" value="1"/>
</dbReference>
<evidence type="ECO:0000256" key="2">
    <source>
        <dbReference type="ARBA" id="ARBA00022448"/>
    </source>
</evidence>
<protein>
    <submittedName>
        <fullName evidence="9">Sugar phosphate permease</fullName>
    </submittedName>
</protein>
<dbReference type="EMBL" id="VIWX01000001">
    <property type="protein sequence ID" value="TWG08790.1"/>
    <property type="molecule type" value="Genomic_DNA"/>
</dbReference>
<feature type="transmembrane region" description="Helical" evidence="7">
    <location>
        <begin position="145"/>
        <end position="165"/>
    </location>
</feature>
<feature type="transmembrane region" description="Helical" evidence="7">
    <location>
        <begin position="402"/>
        <end position="421"/>
    </location>
</feature>
<dbReference type="FunFam" id="1.20.1250.20:FF:000018">
    <property type="entry name" value="MFS transporter permease"/>
    <property type="match status" value="1"/>
</dbReference>
<dbReference type="CDD" id="cd17319">
    <property type="entry name" value="MFS_ExuT_GudP_like"/>
    <property type="match status" value="1"/>
</dbReference>
<feature type="transmembrane region" description="Helical" evidence="7">
    <location>
        <begin position="15"/>
        <end position="33"/>
    </location>
</feature>
<evidence type="ECO:0000259" key="8">
    <source>
        <dbReference type="PROSITE" id="PS50850"/>
    </source>
</evidence>
<feature type="transmembrane region" description="Helical" evidence="7">
    <location>
        <begin position="177"/>
        <end position="199"/>
    </location>
</feature>
<feature type="region of interest" description="Disordered" evidence="6">
    <location>
        <begin position="426"/>
        <end position="457"/>
    </location>
</feature>
<feature type="compositionally biased region" description="Basic and acidic residues" evidence="6">
    <location>
        <begin position="435"/>
        <end position="457"/>
    </location>
</feature>
<keyword evidence="10" id="KW-1185">Reference proteome</keyword>
<feature type="transmembrane region" description="Helical" evidence="7">
    <location>
        <begin position="84"/>
        <end position="103"/>
    </location>
</feature>
<organism evidence="9 10">
    <name type="scientific">Saccharopolyspora dendranthemae</name>
    <dbReference type="NCBI Taxonomy" id="1181886"/>
    <lineage>
        <taxon>Bacteria</taxon>
        <taxon>Bacillati</taxon>
        <taxon>Actinomycetota</taxon>
        <taxon>Actinomycetes</taxon>
        <taxon>Pseudonocardiales</taxon>
        <taxon>Pseudonocardiaceae</taxon>
        <taxon>Saccharopolyspora</taxon>
    </lineage>
</organism>
<comment type="subcellular location">
    <subcellularLocation>
        <location evidence="1">Cell membrane</location>
        <topology evidence="1">Multi-pass membrane protein</topology>
    </subcellularLocation>
</comment>
<dbReference type="AlphaFoldDB" id="A0A561VB13"/>
<evidence type="ECO:0000256" key="3">
    <source>
        <dbReference type="ARBA" id="ARBA00022692"/>
    </source>
</evidence>
<reference evidence="9 10" key="1">
    <citation type="submission" date="2019-06" db="EMBL/GenBank/DDBJ databases">
        <title>Sequencing the genomes of 1000 actinobacteria strains.</title>
        <authorList>
            <person name="Klenk H.-P."/>
        </authorList>
    </citation>
    <scope>NUCLEOTIDE SEQUENCE [LARGE SCALE GENOMIC DNA]</scope>
    <source>
        <strain evidence="9 10">DSM 46699</strain>
    </source>
</reference>
<dbReference type="Gene3D" id="1.20.1250.20">
    <property type="entry name" value="MFS general substrate transporter like domains"/>
    <property type="match status" value="2"/>
</dbReference>
<feature type="transmembrane region" description="Helical" evidence="7">
    <location>
        <begin position="362"/>
        <end position="382"/>
    </location>
</feature>
<accession>A0A561VB13</accession>
<keyword evidence="5 7" id="KW-0472">Membrane</keyword>
<feature type="transmembrane region" description="Helical" evidence="7">
    <location>
        <begin position="276"/>
        <end position="300"/>
    </location>
</feature>
<dbReference type="PANTHER" id="PTHR43791:SF30">
    <property type="entry name" value="INNER MEMBRANE TRANSPORT PROTEIN RHMT"/>
    <property type="match status" value="1"/>
</dbReference>
<comment type="caution">
    <text evidence="9">The sequence shown here is derived from an EMBL/GenBank/DDBJ whole genome shotgun (WGS) entry which is preliminary data.</text>
</comment>
<feature type="transmembrane region" description="Helical" evidence="7">
    <location>
        <begin position="312"/>
        <end position="331"/>
    </location>
</feature>
<dbReference type="Proteomes" id="UP000316184">
    <property type="component" value="Unassembled WGS sequence"/>
</dbReference>
<feature type="transmembrane region" description="Helical" evidence="7">
    <location>
        <begin position="53"/>
        <end position="72"/>
    </location>
</feature>